<keyword evidence="1" id="KW-0732">Signal</keyword>
<feature type="chain" id="PRO_5012288991" evidence="1">
    <location>
        <begin position="31"/>
        <end position="99"/>
    </location>
</feature>
<protein>
    <submittedName>
        <fullName evidence="2">Uncharacterized protein</fullName>
    </submittedName>
</protein>
<gene>
    <name evidence="2" type="ORF">CAL22_16785</name>
</gene>
<reference evidence="3" key="1">
    <citation type="submission" date="2017-05" db="EMBL/GenBank/DDBJ databases">
        <title>Complete and WGS of Bordetella genogroups.</title>
        <authorList>
            <person name="Spilker T."/>
            <person name="Lipuma J."/>
        </authorList>
    </citation>
    <scope>NUCLEOTIDE SEQUENCE [LARGE SCALE GENOMIC DNA]</scope>
    <source>
        <strain evidence="3">AU6712</strain>
    </source>
</reference>
<evidence type="ECO:0000256" key="1">
    <source>
        <dbReference type="SAM" id="SignalP"/>
    </source>
</evidence>
<accession>A0A261VDV3</accession>
<dbReference type="AlphaFoldDB" id="A0A261VDV3"/>
<organism evidence="2 3">
    <name type="scientific">Bordetella genomosp. 12</name>
    <dbReference type="NCBI Taxonomy" id="463035"/>
    <lineage>
        <taxon>Bacteria</taxon>
        <taxon>Pseudomonadati</taxon>
        <taxon>Pseudomonadota</taxon>
        <taxon>Betaproteobacteria</taxon>
        <taxon>Burkholderiales</taxon>
        <taxon>Alcaligenaceae</taxon>
        <taxon>Bordetella</taxon>
    </lineage>
</organism>
<sequence length="99" mass="11460">MTDLFLTWRRRLPGAMIAVLLAAWAAPSLAHDHPHRRGDYTQTYWDGACKVERKWKRNGQYKEKRKCRPAYAYPQAVHPQTVYGPPAIVIQPPPIILRP</sequence>
<keyword evidence="3" id="KW-1185">Reference proteome</keyword>
<proteinExistence type="predicted"/>
<name>A0A261VDV3_9BORD</name>
<dbReference type="Proteomes" id="UP000216429">
    <property type="component" value="Unassembled WGS sequence"/>
</dbReference>
<comment type="caution">
    <text evidence="2">The sequence shown here is derived from an EMBL/GenBank/DDBJ whole genome shotgun (WGS) entry which is preliminary data.</text>
</comment>
<evidence type="ECO:0000313" key="2">
    <source>
        <dbReference type="EMBL" id="OZI72328.1"/>
    </source>
</evidence>
<dbReference type="OrthoDB" id="6931506at2"/>
<evidence type="ECO:0000313" key="3">
    <source>
        <dbReference type="Proteomes" id="UP000216429"/>
    </source>
</evidence>
<dbReference type="EMBL" id="NEVU01000003">
    <property type="protein sequence ID" value="OZI72328.1"/>
    <property type="molecule type" value="Genomic_DNA"/>
</dbReference>
<feature type="signal peptide" evidence="1">
    <location>
        <begin position="1"/>
        <end position="30"/>
    </location>
</feature>